<evidence type="ECO:0000313" key="2">
    <source>
        <dbReference type="EMBL" id="MDR7167296.1"/>
    </source>
</evidence>
<gene>
    <name evidence="2" type="ORF">J2W56_001014</name>
</gene>
<reference evidence="2 3" key="1">
    <citation type="submission" date="2023-07" db="EMBL/GenBank/DDBJ databases">
        <title>Sorghum-associated microbial communities from plants grown in Nebraska, USA.</title>
        <authorList>
            <person name="Schachtman D."/>
        </authorList>
    </citation>
    <scope>NUCLEOTIDE SEQUENCE [LARGE SCALE GENOMIC DNA]</scope>
    <source>
        <strain evidence="2 3">4272</strain>
    </source>
</reference>
<dbReference type="RefSeq" id="WP_310399237.1">
    <property type="nucleotide sequence ID" value="NZ_JAVDWW010000001.1"/>
</dbReference>
<comment type="caution">
    <text evidence="2">The sequence shown here is derived from an EMBL/GenBank/DDBJ whole genome shotgun (WGS) entry which is preliminary data.</text>
</comment>
<keyword evidence="3" id="KW-1185">Reference proteome</keyword>
<accession>A0ABU1X9S6</accession>
<name>A0ABU1X9S6_9NOCA</name>
<sequence length="102" mass="10565">MIEKPPISGCTGSSEAGFSSVEPRGMGQARGVGVAREIASAICRFGENHLVDQIGIQSGPAQRLAHDERGELLDGRIAQCAFAGGGDRVRAVLTMTASLGRV</sequence>
<evidence type="ECO:0000256" key="1">
    <source>
        <dbReference type="SAM" id="MobiDB-lite"/>
    </source>
</evidence>
<protein>
    <submittedName>
        <fullName evidence="2">Uncharacterized protein</fullName>
    </submittedName>
</protein>
<evidence type="ECO:0000313" key="3">
    <source>
        <dbReference type="Proteomes" id="UP001251217"/>
    </source>
</evidence>
<feature type="region of interest" description="Disordered" evidence="1">
    <location>
        <begin position="1"/>
        <end position="26"/>
    </location>
</feature>
<dbReference type="Proteomes" id="UP001251217">
    <property type="component" value="Unassembled WGS sequence"/>
</dbReference>
<organism evidence="2 3">
    <name type="scientific">Nocardia kruczakiae</name>
    <dbReference type="NCBI Taxonomy" id="261477"/>
    <lineage>
        <taxon>Bacteria</taxon>
        <taxon>Bacillati</taxon>
        <taxon>Actinomycetota</taxon>
        <taxon>Actinomycetes</taxon>
        <taxon>Mycobacteriales</taxon>
        <taxon>Nocardiaceae</taxon>
        <taxon>Nocardia</taxon>
    </lineage>
</organism>
<dbReference type="EMBL" id="JAVDWW010000001">
    <property type="protein sequence ID" value="MDR7167296.1"/>
    <property type="molecule type" value="Genomic_DNA"/>
</dbReference>
<proteinExistence type="predicted"/>